<dbReference type="AlphaFoldDB" id="E0VBD9"/>
<dbReference type="eggNOG" id="ENOG502SS39">
    <property type="taxonomic scope" value="Eukaryota"/>
</dbReference>
<dbReference type="PRINTS" id="PR00947">
    <property type="entry name" value="CUTICLE"/>
</dbReference>
<dbReference type="EnsemblMetazoa" id="PHUM058910-RA">
    <property type="protein sequence ID" value="PHUM058910-PA"/>
    <property type="gene ID" value="PHUM058910"/>
</dbReference>
<reference evidence="4" key="2">
    <citation type="submission" date="2007-04" db="EMBL/GenBank/DDBJ databases">
        <title>The genome of the human body louse.</title>
        <authorList>
            <consortium name="The Human Body Louse Genome Consortium"/>
            <person name="Kirkness E."/>
            <person name="Walenz B."/>
            <person name="Hass B."/>
            <person name="Bruggner R."/>
            <person name="Strausberg R."/>
        </authorList>
    </citation>
    <scope>NUCLEOTIDE SEQUENCE</scope>
    <source>
        <strain evidence="4">USDA</strain>
    </source>
</reference>
<protein>
    <submittedName>
        <fullName evidence="4 5">Cutile protein, putative</fullName>
    </submittedName>
</protein>
<dbReference type="GO" id="GO:0042302">
    <property type="term" value="F:structural constituent of cuticle"/>
    <property type="evidence" value="ECO:0007669"/>
    <property type="project" value="UniProtKB-UniRule"/>
</dbReference>
<keyword evidence="3" id="KW-0732">Signal</keyword>
<reference evidence="5" key="3">
    <citation type="submission" date="2021-02" db="UniProtKB">
        <authorList>
            <consortium name="EnsemblMetazoa"/>
        </authorList>
    </citation>
    <scope>IDENTIFICATION</scope>
    <source>
        <strain evidence="5">USDA</strain>
    </source>
</reference>
<dbReference type="OrthoDB" id="6427684at2759"/>
<dbReference type="VEuPathDB" id="VectorBase:PHUM058910"/>
<dbReference type="GO" id="GO:0031012">
    <property type="term" value="C:extracellular matrix"/>
    <property type="evidence" value="ECO:0007669"/>
    <property type="project" value="TreeGrafter"/>
</dbReference>
<name>E0VBD9_PEDHC</name>
<dbReference type="HOGENOM" id="CLU_1557136_0_0_1"/>
<gene>
    <name evidence="5" type="primary">8239088</name>
    <name evidence="4" type="ORF">Phum_PHUM058910</name>
</gene>
<dbReference type="EMBL" id="DS235028">
    <property type="protein sequence ID" value="EEB10695.1"/>
    <property type="molecule type" value="Genomic_DNA"/>
</dbReference>
<organism>
    <name type="scientific">Pediculus humanus subsp. corporis</name>
    <name type="common">Body louse</name>
    <dbReference type="NCBI Taxonomy" id="121224"/>
    <lineage>
        <taxon>Eukaryota</taxon>
        <taxon>Metazoa</taxon>
        <taxon>Ecdysozoa</taxon>
        <taxon>Arthropoda</taxon>
        <taxon>Hexapoda</taxon>
        <taxon>Insecta</taxon>
        <taxon>Pterygota</taxon>
        <taxon>Neoptera</taxon>
        <taxon>Paraneoptera</taxon>
        <taxon>Psocodea</taxon>
        <taxon>Troctomorpha</taxon>
        <taxon>Phthiraptera</taxon>
        <taxon>Anoplura</taxon>
        <taxon>Pediculidae</taxon>
        <taxon>Pediculus</taxon>
    </lineage>
</organism>
<proteinExistence type="predicted"/>
<dbReference type="RefSeq" id="XP_002423433.1">
    <property type="nucleotide sequence ID" value="XM_002423388.1"/>
</dbReference>
<dbReference type="KEGG" id="phu:Phum_PHUM058910"/>
<dbReference type="InterPro" id="IPR000618">
    <property type="entry name" value="Insect_cuticle"/>
</dbReference>
<feature type="chain" id="PRO_5011412428" evidence="3">
    <location>
        <begin position="20"/>
        <end position="172"/>
    </location>
</feature>
<dbReference type="FunCoup" id="E0VBD9">
    <property type="interactions" value="11"/>
</dbReference>
<dbReference type="PANTHER" id="PTHR12236:SF95">
    <property type="entry name" value="CUTICULAR PROTEIN 76BD, ISOFORM C-RELATED"/>
    <property type="match status" value="1"/>
</dbReference>
<dbReference type="PROSITE" id="PS00233">
    <property type="entry name" value="CHIT_BIND_RR_1"/>
    <property type="match status" value="1"/>
</dbReference>
<dbReference type="GO" id="GO:0005615">
    <property type="term" value="C:extracellular space"/>
    <property type="evidence" value="ECO:0007669"/>
    <property type="project" value="TreeGrafter"/>
</dbReference>
<dbReference type="PANTHER" id="PTHR12236">
    <property type="entry name" value="STRUCTURAL CONTITUENT OF CUTICLE"/>
    <property type="match status" value="1"/>
</dbReference>
<evidence type="ECO:0000313" key="4">
    <source>
        <dbReference type="EMBL" id="EEB10695.1"/>
    </source>
</evidence>
<sequence>MNHFLVATCVLAVASFVGAGEFAHYPAHFAHVAHVPVHAPVLVKHEPYAPPHYSFQYGVHDAHTGDIKSQHETREGDVVKGHYSLVEPDGTIRTVEYTADHHNGFNAVVSNRLTGPGTYAFGYDVEDPETGNVQYRQEEKHVNGTIIGSYGYVDADEKPVIVTYVADKNGYR</sequence>
<dbReference type="GeneID" id="8239088"/>
<dbReference type="PROSITE" id="PS51155">
    <property type="entry name" value="CHIT_BIND_RR_2"/>
    <property type="match status" value="2"/>
</dbReference>
<dbReference type="InterPro" id="IPR031311">
    <property type="entry name" value="CHIT_BIND_RR_consensus"/>
</dbReference>
<keyword evidence="6" id="KW-1185">Reference proteome</keyword>
<dbReference type="EMBL" id="AAZO01000691">
    <property type="status" value="NOT_ANNOTATED_CDS"/>
    <property type="molecule type" value="Genomic_DNA"/>
</dbReference>
<dbReference type="InterPro" id="IPR051217">
    <property type="entry name" value="Insect_Cuticle_Struc_Prot"/>
</dbReference>
<dbReference type="Pfam" id="PF00379">
    <property type="entry name" value="Chitin_bind_4"/>
    <property type="match status" value="2"/>
</dbReference>
<keyword evidence="1 2" id="KW-0193">Cuticle</keyword>
<evidence type="ECO:0000256" key="3">
    <source>
        <dbReference type="SAM" id="SignalP"/>
    </source>
</evidence>
<evidence type="ECO:0000256" key="1">
    <source>
        <dbReference type="ARBA" id="ARBA00022460"/>
    </source>
</evidence>
<feature type="signal peptide" evidence="3">
    <location>
        <begin position="1"/>
        <end position="19"/>
    </location>
</feature>
<accession>E0VBD9</accession>
<dbReference type="InParanoid" id="E0VBD9"/>
<dbReference type="Proteomes" id="UP000009046">
    <property type="component" value="Unassembled WGS sequence"/>
</dbReference>
<reference evidence="4" key="1">
    <citation type="submission" date="2007-04" db="EMBL/GenBank/DDBJ databases">
        <title>Annotation of Pediculus humanus corporis strain USDA.</title>
        <authorList>
            <person name="Kirkness E."/>
            <person name="Hannick L."/>
            <person name="Hass B."/>
            <person name="Bruggner R."/>
            <person name="Lawson D."/>
            <person name="Bidwell S."/>
            <person name="Joardar V."/>
            <person name="Caler E."/>
            <person name="Walenz B."/>
            <person name="Inman J."/>
            <person name="Schobel S."/>
            <person name="Galinsky K."/>
            <person name="Amedeo P."/>
            <person name="Strausberg R."/>
        </authorList>
    </citation>
    <scope>NUCLEOTIDE SEQUENCE</scope>
    <source>
        <strain evidence="4">USDA</strain>
    </source>
</reference>
<evidence type="ECO:0000313" key="5">
    <source>
        <dbReference type="EnsemblMetazoa" id="PHUM058910-PA"/>
    </source>
</evidence>
<dbReference type="CTD" id="8239088"/>
<evidence type="ECO:0000313" key="6">
    <source>
        <dbReference type="Proteomes" id="UP000009046"/>
    </source>
</evidence>
<evidence type="ECO:0000256" key="2">
    <source>
        <dbReference type="PROSITE-ProRule" id="PRU00497"/>
    </source>
</evidence>